<dbReference type="Proteomes" id="UP001228905">
    <property type="component" value="Unassembled WGS sequence"/>
</dbReference>
<dbReference type="InterPro" id="IPR016181">
    <property type="entry name" value="Acyl_CoA_acyltransferase"/>
</dbReference>
<comment type="caution">
    <text evidence="4">The sequence shown here is derived from an EMBL/GenBank/DDBJ whole genome shotgun (WGS) entry which is preliminary data.</text>
</comment>
<feature type="domain" description="N-acetyltransferase" evidence="3">
    <location>
        <begin position="5"/>
        <end position="149"/>
    </location>
</feature>
<dbReference type="Pfam" id="PF00583">
    <property type="entry name" value="Acetyltransf_1"/>
    <property type="match status" value="1"/>
</dbReference>
<dbReference type="RefSeq" id="WP_307351819.1">
    <property type="nucleotide sequence ID" value="NZ_JAUSVS010000009.1"/>
</dbReference>
<evidence type="ECO:0000259" key="3">
    <source>
        <dbReference type="PROSITE" id="PS51186"/>
    </source>
</evidence>
<gene>
    <name evidence="4" type="ORF">QO010_003817</name>
</gene>
<dbReference type="PANTHER" id="PTHR43877:SF1">
    <property type="entry name" value="ACETYLTRANSFERASE"/>
    <property type="match status" value="1"/>
</dbReference>
<accession>A0ABU0IVJ2</accession>
<keyword evidence="1" id="KW-0808">Transferase</keyword>
<proteinExistence type="predicted"/>
<dbReference type="PANTHER" id="PTHR43877">
    <property type="entry name" value="AMINOALKYLPHOSPHONATE N-ACETYLTRANSFERASE-RELATED-RELATED"/>
    <property type="match status" value="1"/>
</dbReference>
<dbReference type="PROSITE" id="PS51186">
    <property type="entry name" value="GNAT"/>
    <property type="match status" value="1"/>
</dbReference>
<evidence type="ECO:0000313" key="5">
    <source>
        <dbReference type="Proteomes" id="UP001228905"/>
    </source>
</evidence>
<evidence type="ECO:0000256" key="1">
    <source>
        <dbReference type="ARBA" id="ARBA00022679"/>
    </source>
</evidence>
<protein>
    <submittedName>
        <fullName evidence="4">N-acetyltransferase YhbS</fullName>
    </submittedName>
</protein>
<evidence type="ECO:0000256" key="2">
    <source>
        <dbReference type="ARBA" id="ARBA00023315"/>
    </source>
</evidence>
<keyword evidence="2" id="KW-0012">Acyltransferase</keyword>
<evidence type="ECO:0000313" key="4">
    <source>
        <dbReference type="EMBL" id="MDQ0466024.1"/>
    </source>
</evidence>
<sequence>MSALPPLRSERPDDAPAVAALIAAAFGPGRFAKAAERLREGRGPELALSFVAWDGGRLAGSVRLWPVSVGGAACIFLGPIAVDMAWRGRGLGEALVETACAAAAQAGWRAVLLVGDAPYFGRMGFEIAPGVEMPGPVDRRRVLARALVEGGTEALVGAVLA</sequence>
<keyword evidence="5" id="KW-1185">Reference proteome</keyword>
<dbReference type="Gene3D" id="3.40.630.30">
    <property type="match status" value="1"/>
</dbReference>
<dbReference type="InterPro" id="IPR000182">
    <property type="entry name" value="GNAT_dom"/>
</dbReference>
<dbReference type="EMBL" id="JAUSVS010000009">
    <property type="protein sequence ID" value="MDQ0466024.1"/>
    <property type="molecule type" value="Genomic_DNA"/>
</dbReference>
<organism evidence="4 5">
    <name type="scientific">Caulobacter ginsengisoli</name>
    <dbReference type="NCBI Taxonomy" id="400775"/>
    <lineage>
        <taxon>Bacteria</taxon>
        <taxon>Pseudomonadati</taxon>
        <taxon>Pseudomonadota</taxon>
        <taxon>Alphaproteobacteria</taxon>
        <taxon>Caulobacterales</taxon>
        <taxon>Caulobacteraceae</taxon>
        <taxon>Caulobacter</taxon>
    </lineage>
</organism>
<reference evidence="4 5" key="1">
    <citation type="submission" date="2023-07" db="EMBL/GenBank/DDBJ databases">
        <title>Genomic Encyclopedia of Type Strains, Phase IV (KMG-IV): sequencing the most valuable type-strain genomes for metagenomic binning, comparative biology and taxonomic classification.</title>
        <authorList>
            <person name="Goeker M."/>
        </authorList>
    </citation>
    <scope>NUCLEOTIDE SEQUENCE [LARGE SCALE GENOMIC DNA]</scope>
    <source>
        <strain evidence="4 5">DSM 18695</strain>
    </source>
</reference>
<dbReference type="SUPFAM" id="SSF55729">
    <property type="entry name" value="Acyl-CoA N-acyltransferases (Nat)"/>
    <property type="match status" value="1"/>
</dbReference>
<dbReference type="CDD" id="cd04301">
    <property type="entry name" value="NAT_SF"/>
    <property type="match status" value="1"/>
</dbReference>
<dbReference type="InterPro" id="IPR050832">
    <property type="entry name" value="Bact_Acetyltransf"/>
</dbReference>
<name>A0ABU0IVJ2_9CAUL</name>